<evidence type="ECO:0000256" key="4">
    <source>
        <dbReference type="ARBA" id="ARBA00022475"/>
    </source>
</evidence>
<organism evidence="9 10">
    <name type="scientific">Aurantiacibacter gangjinensis</name>
    <dbReference type="NCBI Taxonomy" id="502682"/>
    <lineage>
        <taxon>Bacteria</taxon>
        <taxon>Pseudomonadati</taxon>
        <taxon>Pseudomonadota</taxon>
        <taxon>Alphaproteobacteria</taxon>
        <taxon>Sphingomonadales</taxon>
        <taxon>Erythrobacteraceae</taxon>
        <taxon>Aurantiacibacter</taxon>
    </lineage>
</organism>
<feature type="domain" description="EamA" evidence="8">
    <location>
        <begin position="15"/>
        <end position="146"/>
    </location>
</feature>
<dbReference type="GO" id="GO:0005886">
    <property type="term" value="C:plasma membrane"/>
    <property type="evidence" value="ECO:0007669"/>
    <property type="project" value="UniProtKB-SubCell"/>
</dbReference>
<keyword evidence="10" id="KW-1185">Reference proteome</keyword>
<evidence type="ECO:0000256" key="3">
    <source>
        <dbReference type="ARBA" id="ARBA00022448"/>
    </source>
</evidence>
<protein>
    <submittedName>
        <fullName evidence="9">Membrane protein</fullName>
    </submittedName>
</protein>
<comment type="similarity">
    <text evidence="2">Belongs to the EamA transporter family.</text>
</comment>
<comment type="subcellular location">
    <subcellularLocation>
        <location evidence="1">Cell membrane</location>
        <topology evidence="1">Multi-pass membrane protein</topology>
    </subcellularLocation>
</comment>
<evidence type="ECO:0000259" key="8">
    <source>
        <dbReference type="Pfam" id="PF00892"/>
    </source>
</evidence>
<name>A0A0G9MN54_9SPHN</name>
<dbReference type="Proteomes" id="UP000053070">
    <property type="component" value="Unassembled WGS sequence"/>
</dbReference>
<comment type="caution">
    <text evidence="9">The sequence shown here is derived from an EMBL/GenBank/DDBJ whole genome shotgun (WGS) entry which is preliminary data.</text>
</comment>
<dbReference type="PATRIC" id="fig|502682.8.peg.2447"/>
<dbReference type="PANTHER" id="PTHR22911:SF137">
    <property type="entry name" value="SOLUTE CARRIER FAMILY 35 MEMBER G2-RELATED"/>
    <property type="match status" value="1"/>
</dbReference>
<dbReference type="SUPFAM" id="SSF103481">
    <property type="entry name" value="Multidrug resistance efflux transporter EmrE"/>
    <property type="match status" value="2"/>
</dbReference>
<dbReference type="Pfam" id="PF00892">
    <property type="entry name" value="EamA"/>
    <property type="match status" value="1"/>
</dbReference>
<dbReference type="InterPro" id="IPR037185">
    <property type="entry name" value="EmrE-like"/>
</dbReference>
<dbReference type="InterPro" id="IPR000620">
    <property type="entry name" value="EamA_dom"/>
</dbReference>
<dbReference type="KEGG" id="egn:BMF35_a1395"/>
<dbReference type="NCBIfam" id="TIGR00688">
    <property type="entry name" value="rarD"/>
    <property type="match status" value="1"/>
</dbReference>
<evidence type="ECO:0000256" key="5">
    <source>
        <dbReference type="ARBA" id="ARBA00022692"/>
    </source>
</evidence>
<accession>A0A0G9MN54</accession>
<evidence type="ECO:0000313" key="9">
    <source>
        <dbReference type="EMBL" id="KLE32122.1"/>
    </source>
</evidence>
<sequence length="297" mass="32141">MPTRTLTTRQALACGLATHAIWGTLPLYLILVDDVPPLEFVAWRTLFTLPICLALVAMLKQSAELRAILSNGKAMVTLFATSALIGLNWWIYIWAIQENYIYAASLGYYILPLLMMVMGLVFLKERLSRAQTVAVVLAGIGVGVLSTGALTTLWVSLSLALTFGFYGLLRKTVAAGPLTGLTIEATILLPLVAGYLGWVAATDGVAFGRDTVETLAIIGAGFVTATPLLLFANAARNLPYTVSGVLQFLAPSMIFVLGLTVFGEELQRVQLVCFILIWAGIALFSWDMIRNARRKPA</sequence>
<dbReference type="RefSeq" id="WP_047007469.1">
    <property type="nucleotide sequence ID" value="NZ_CP018097.1"/>
</dbReference>
<evidence type="ECO:0000256" key="6">
    <source>
        <dbReference type="ARBA" id="ARBA00022989"/>
    </source>
</evidence>
<keyword evidence="4" id="KW-1003">Cell membrane</keyword>
<keyword evidence="5" id="KW-0812">Transmembrane</keyword>
<gene>
    <name evidence="9" type="ORF">AAW01_12000</name>
</gene>
<evidence type="ECO:0000313" key="10">
    <source>
        <dbReference type="Proteomes" id="UP000053070"/>
    </source>
</evidence>
<dbReference type="PANTHER" id="PTHR22911">
    <property type="entry name" value="ACYL-MALONYL CONDENSING ENZYME-RELATED"/>
    <property type="match status" value="1"/>
</dbReference>
<evidence type="ECO:0000256" key="7">
    <source>
        <dbReference type="ARBA" id="ARBA00023136"/>
    </source>
</evidence>
<reference evidence="9 10" key="1">
    <citation type="submission" date="2015-04" db="EMBL/GenBank/DDBJ databases">
        <title>The draft genome sequence of Erythrobacr gangjinensis K7-2.</title>
        <authorList>
            <person name="Zhuang L."/>
            <person name="Liu Y."/>
            <person name="Shao Z."/>
        </authorList>
    </citation>
    <scope>NUCLEOTIDE SEQUENCE [LARGE SCALE GENOMIC DNA]</scope>
    <source>
        <strain evidence="9 10">K7-2</strain>
    </source>
</reference>
<dbReference type="EMBL" id="LBHC01000002">
    <property type="protein sequence ID" value="KLE32122.1"/>
    <property type="molecule type" value="Genomic_DNA"/>
</dbReference>
<evidence type="ECO:0000256" key="2">
    <source>
        <dbReference type="ARBA" id="ARBA00007362"/>
    </source>
</evidence>
<keyword evidence="3" id="KW-0813">Transport</keyword>
<proteinExistence type="inferred from homology"/>
<dbReference type="AlphaFoldDB" id="A0A0G9MN54"/>
<keyword evidence="7" id="KW-0472">Membrane</keyword>
<dbReference type="OrthoDB" id="369870at2"/>
<dbReference type="InterPro" id="IPR004626">
    <property type="entry name" value="RarD"/>
</dbReference>
<evidence type="ECO:0000256" key="1">
    <source>
        <dbReference type="ARBA" id="ARBA00004651"/>
    </source>
</evidence>
<keyword evidence="6" id="KW-1133">Transmembrane helix</keyword>